<comment type="caution">
    <text evidence="1">The sequence shown here is derived from an EMBL/GenBank/DDBJ whole genome shotgun (WGS) entry which is preliminary data.</text>
</comment>
<proteinExistence type="predicted"/>
<dbReference type="Proteomes" id="UP001060085">
    <property type="component" value="Linkage Group LG06"/>
</dbReference>
<gene>
    <name evidence="1" type="ORF">M9H77_29349</name>
</gene>
<accession>A0ACC0AM31</accession>
<evidence type="ECO:0000313" key="1">
    <source>
        <dbReference type="EMBL" id="KAI5660556.1"/>
    </source>
</evidence>
<name>A0ACC0AM31_CATRO</name>
<protein>
    <submittedName>
        <fullName evidence="1">Uncharacterized protein</fullName>
    </submittedName>
</protein>
<sequence length="314" mass="36098">MGFEVQHKLPIIDLNEQNFTPGTDSWVSTSYLVRSALESHGCFLAKFNKISSDLQHKIFNLSEDLFQLPTEIKVQNTSNILGFGYGTNFSFMPLVEYFGIENAATVEATKEFTKQMYPAGNDIFCETTLKYSKLISELDHGVMRMVFASYGAEKYCDPLIKSSFYLMRFMKYRTPQVDEINVGLHPHVDKDFLGILDTNQVTGLEIELKNGDWITYEPLPFSSTFLVIAGEPFQAWSNGRIYAPLHRVVMREGEEKYTIALFSFMKEKVEVPQELVDEDNPLQFKPFDHMDFLEYLRGGKFRVPRLINDFCGVN</sequence>
<keyword evidence="2" id="KW-1185">Reference proteome</keyword>
<reference evidence="2" key="1">
    <citation type="journal article" date="2023" name="Nat. Plants">
        <title>Single-cell RNA sequencing provides a high-resolution roadmap for understanding the multicellular compartmentation of specialized metabolism.</title>
        <authorList>
            <person name="Sun S."/>
            <person name="Shen X."/>
            <person name="Li Y."/>
            <person name="Li Y."/>
            <person name="Wang S."/>
            <person name="Li R."/>
            <person name="Zhang H."/>
            <person name="Shen G."/>
            <person name="Guo B."/>
            <person name="Wei J."/>
            <person name="Xu J."/>
            <person name="St-Pierre B."/>
            <person name="Chen S."/>
            <person name="Sun C."/>
        </authorList>
    </citation>
    <scope>NUCLEOTIDE SEQUENCE [LARGE SCALE GENOMIC DNA]</scope>
</reference>
<dbReference type="EMBL" id="CM044706">
    <property type="protein sequence ID" value="KAI5660556.1"/>
    <property type="molecule type" value="Genomic_DNA"/>
</dbReference>
<organism evidence="1 2">
    <name type="scientific">Catharanthus roseus</name>
    <name type="common">Madagascar periwinkle</name>
    <name type="synonym">Vinca rosea</name>
    <dbReference type="NCBI Taxonomy" id="4058"/>
    <lineage>
        <taxon>Eukaryota</taxon>
        <taxon>Viridiplantae</taxon>
        <taxon>Streptophyta</taxon>
        <taxon>Embryophyta</taxon>
        <taxon>Tracheophyta</taxon>
        <taxon>Spermatophyta</taxon>
        <taxon>Magnoliopsida</taxon>
        <taxon>eudicotyledons</taxon>
        <taxon>Gunneridae</taxon>
        <taxon>Pentapetalae</taxon>
        <taxon>asterids</taxon>
        <taxon>lamiids</taxon>
        <taxon>Gentianales</taxon>
        <taxon>Apocynaceae</taxon>
        <taxon>Rauvolfioideae</taxon>
        <taxon>Vinceae</taxon>
        <taxon>Catharanthinae</taxon>
        <taxon>Catharanthus</taxon>
    </lineage>
</organism>
<evidence type="ECO:0000313" key="2">
    <source>
        <dbReference type="Proteomes" id="UP001060085"/>
    </source>
</evidence>